<sequence>MRALRILLIVAVILGGLFAIVDRVAVHFAEGKVADKLKTTENLATTPDVSINGFPFLTQVADGELDDVEIGIKDYEAATGNGGEHVRIDDLHAHMKGVRFSGDYSSATAADATGTALITYDELLRKAKSEPTDVGLGVMARVTGLSDGGNGKIKVALTIQAPGFKTSKPVSVLSSATVRGNTVQVHADGLPQLPGLQFLENRFRTVADFQQGIARLPGGIRLDRVRATKDGVEITAKGSDVSLAG</sequence>
<keyword evidence="2" id="KW-1185">Reference proteome</keyword>
<evidence type="ECO:0000313" key="2">
    <source>
        <dbReference type="Proteomes" id="UP001501532"/>
    </source>
</evidence>
<name>A0ABP6LKT5_9ACTN</name>
<dbReference type="EMBL" id="BAAAUF010000029">
    <property type="protein sequence ID" value="GAA3049537.1"/>
    <property type="molecule type" value="Genomic_DNA"/>
</dbReference>
<organism evidence="1 2">
    <name type="scientific">Streptomyces glomeratus</name>
    <dbReference type="NCBI Taxonomy" id="284452"/>
    <lineage>
        <taxon>Bacteria</taxon>
        <taxon>Bacillati</taxon>
        <taxon>Actinomycetota</taxon>
        <taxon>Actinomycetes</taxon>
        <taxon>Kitasatosporales</taxon>
        <taxon>Streptomycetaceae</taxon>
        <taxon>Streptomyces</taxon>
    </lineage>
</organism>
<gene>
    <name evidence="1" type="ORF">GCM10010448_35650</name>
</gene>
<dbReference type="Proteomes" id="UP001501532">
    <property type="component" value="Unassembled WGS sequence"/>
</dbReference>
<dbReference type="Pfam" id="PF11209">
    <property type="entry name" value="LmeA"/>
    <property type="match status" value="1"/>
</dbReference>
<dbReference type="InterPro" id="IPR021373">
    <property type="entry name" value="DUF2993"/>
</dbReference>
<evidence type="ECO:0000313" key="1">
    <source>
        <dbReference type="EMBL" id="GAA3049537.1"/>
    </source>
</evidence>
<proteinExistence type="predicted"/>
<comment type="caution">
    <text evidence="1">The sequence shown here is derived from an EMBL/GenBank/DDBJ whole genome shotgun (WGS) entry which is preliminary data.</text>
</comment>
<dbReference type="RefSeq" id="WP_234518184.1">
    <property type="nucleotide sequence ID" value="NZ_BAAAUF010000029.1"/>
</dbReference>
<reference evidence="2" key="1">
    <citation type="journal article" date="2019" name="Int. J. Syst. Evol. Microbiol.">
        <title>The Global Catalogue of Microorganisms (GCM) 10K type strain sequencing project: providing services to taxonomists for standard genome sequencing and annotation.</title>
        <authorList>
            <consortium name="The Broad Institute Genomics Platform"/>
            <consortium name="The Broad Institute Genome Sequencing Center for Infectious Disease"/>
            <person name="Wu L."/>
            <person name="Ma J."/>
        </authorList>
    </citation>
    <scope>NUCLEOTIDE SEQUENCE [LARGE SCALE GENOMIC DNA]</scope>
    <source>
        <strain evidence="2">JCM 9091</strain>
    </source>
</reference>
<protein>
    <submittedName>
        <fullName evidence="1">DUF2993 domain-containing protein</fullName>
    </submittedName>
</protein>
<accession>A0ABP6LKT5</accession>